<dbReference type="InterPro" id="IPR027417">
    <property type="entry name" value="P-loop_NTPase"/>
</dbReference>
<dbReference type="RefSeq" id="WP_201918550.1">
    <property type="nucleotide sequence ID" value="NZ_JAERQG010000001.1"/>
</dbReference>
<dbReference type="Proteomes" id="UP000642920">
    <property type="component" value="Unassembled WGS sequence"/>
</dbReference>
<dbReference type="AlphaFoldDB" id="A0A937DGF1"/>
<dbReference type="GO" id="GO:0006261">
    <property type="term" value="P:DNA-templated DNA replication"/>
    <property type="evidence" value="ECO:0007669"/>
    <property type="project" value="TreeGrafter"/>
</dbReference>
<dbReference type="PANTHER" id="PTHR11669:SF8">
    <property type="entry name" value="DNA POLYMERASE III SUBUNIT DELTA"/>
    <property type="match status" value="1"/>
</dbReference>
<reference evidence="1" key="1">
    <citation type="submission" date="2021-01" db="EMBL/GenBank/DDBJ databases">
        <title>Marivirga sp. nov., isolated from intertidal surface sediments.</title>
        <authorList>
            <person name="Zhang M."/>
        </authorList>
    </citation>
    <scope>NUCLEOTIDE SEQUENCE</scope>
    <source>
        <strain evidence="1">SM1354</strain>
    </source>
</reference>
<dbReference type="Pfam" id="PF13177">
    <property type="entry name" value="DNA_pol3_delta2"/>
    <property type="match status" value="1"/>
</dbReference>
<gene>
    <name evidence="1" type="ORF">JKP34_05615</name>
</gene>
<dbReference type="EMBL" id="JAERQG010000001">
    <property type="protein sequence ID" value="MBL0764718.1"/>
    <property type="molecule type" value="Genomic_DNA"/>
</dbReference>
<evidence type="ECO:0000313" key="2">
    <source>
        <dbReference type="Proteomes" id="UP000642920"/>
    </source>
</evidence>
<dbReference type="Gene3D" id="3.40.50.300">
    <property type="entry name" value="P-loop containing nucleotide triphosphate hydrolases"/>
    <property type="match status" value="1"/>
</dbReference>
<protein>
    <submittedName>
        <fullName evidence="1">DNA polymerase III subunit delta</fullName>
    </submittedName>
</protein>
<comment type="caution">
    <text evidence="1">The sequence shown here is derived from an EMBL/GenBank/DDBJ whole genome shotgun (WGS) entry which is preliminary data.</text>
</comment>
<proteinExistence type="predicted"/>
<evidence type="ECO:0000313" key="1">
    <source>
        <dbReference type="EMBL" id="MBL0764718.1"/>
    </source>
</evidence>
<keyword evidence="2" id="KW-1185">Reference proteome</keyword>
<dbReference type="SUPFAM" id="SSF52540">
    <property type="entry name" value="P-loop containing nucleoside triphosphate hydrolases"/>
    <property type="match status" value="1"/>
</dbReference>
<name>A0A937DGF1_9BACT</name>
<dbReference type="PANTHER" id="PTHR11669">
    <property type="entry name" value="REPLICATION FACTOR C / DNA POLYMERASE III GAMMA-TAU SUBUNIT"/>
    <property type="match status" value="1"/>
</dbReference>
<accession>A0A937DGF1</accession>
<dbReference type="InterPro" id="IPR050238">
    <property type="entry name" value="DNA_Rep/Repair_Clamp_Loader"/>
</dbReference>
<organism evidence="1 2">
    <name type="scientific">Marivirga atlantica</name>
    <dbReference type="NCBI Taxonomy" id="1548457"/>
    <lineage>
        <taxon>Bacteria</taxon>
        <taxon>Pseudomonadati</taxon>
        <taxon>Bacteroidota</taxon>
        <taxon>Cytophagia</taxon>
        <taxon>Cytophagales</taxon>
        <taxon>Marivirgaceae</taxon>
        <taxon>Marivirga</taxon>
    </lineage>
</organism>
<sequence length="376" mass="42539">MLFADIPGLHDLKKQLIKGVKQNHIAHAQLFLGKAGTANLPMALAYANYLNCQNKGDEDACGNCDSCSKNAKFIHPDFHFSFPVAANDSIKADQAKVSSSFLKYWRTFLSNNPFGSAADWIETLGVGNKQLNISREESRQIIKNLSLKAFVGEYKVMLIWLPEYLHPSAANALLKIIEEPSDKTVFLLVSNNQGKLLGTITSRTQSVFVPAYSDEEIKDILVSWYELTAQKAEQLAHLAQGDLHKAVSLIDDVSDDTQQEFEQWMRECYTGDFTKLVKRSEDFHKWSKLNQQQWLIHAENVIREALMAGIQSKELLRIPEAHLKFIENFSKTITLERGSAMATLLNDTAYHLERNASAKMAFMNLSINFMKLFRES</sequence>